<feature type="transmembrane region" description="Helical" evidence="6">
    <location>
        <begin position="109"/>
        <end position="129"/>
    </location>
</feature>
<dbReference type="Proteomes" id="UP000596074">
    <property type="component" value="Chromosome"/>
</dbReference>
<proteinExistence type="predicted"/>
<evidence type="ECO:0000256" key="4">
    <source>
        <dbReference type="ARBA" id="ARBA00022989"/>
    </source>
</evidence>
<dbReference type="PANTHER" id="PTHR42709">
    <property type="entry name" value="ALKALINE PHOSPHATASE LIKE PROTEIN"/>
    <property type="match status" value="1"/>
</dbReference>
<feature type="transmembrane region" description="Helical" evidence="6">
    <location>
        <begin position="141"/>
        <end position="163"/>
    </location>
</feature>
<feature type="transmembrane region" description="Helical" evidence="6">
    <location>
        <begin position="59"/>
        <end position="78"/>
    </location>
</feature>
<comment type="subcellular location">
    <subcellularLocation>
        <location evidence="1">Cell membrane</location>
        <topology evidence="1">Multi-pass membrane protein</topology>
    </subcellularLocation>
</comment>
<sequence>MPAGFFGGTDVPMLDSLLSYSDSPYWLVLIVIISTFMLEDLAIIGAALLAASGKMMPELAFAATCVGMLIGDTALYLLGRLAHRWPWLAHHCRHPLIDRQVRPLQQAPWHQLALIRCMPGLRTFGYIACGVARVPGWTFTVANVISILLWAAGLFGVAFWLGQAYAEQLQAWLWWLLPVAVVLFFLGQKRLRARLEAEA</sequence>
<evidence type="ECO:0000256" key="1">
    <source>
        <dbReference type="ARBA" id="ARBA00004651"/>
    </source>
</evidence>
<dbReference type="GO" id="GO:0005886">
    <property type="term" value="C:plasma membrane"/>
    <property type="evidence" value="ECO:0007669"/>
    <property type="project" value="UniProtKB-SubCell"/>
</dbReference>
<evidence type="ECO:0000256" key="2">
    <source>
        <dbReference type="ARBA" id="ARBA00022475"/>
    </source>
</evidence>
<keyword evidence="5 6" id="KW-0472">Membrane</keyword>
<evidence type="ECO:0000256" key="5">
    <source>
        <dbReference type="ARBA" id="ARBA00023136"/>
    </source>
</evidence>
<evidence type="ECO:0000259" key="7">
    <source>
        <dbReference type="Pfam" id="PF09335"/>
    </source>
</evidence>
<dbReference type="KEGG" id="vcw:GJQ55_06045"/>
<reference evidence="8 9" key="1">
    <citation type="submission" date="2019-11" db="EMBL/GenBank/DDBJ databases">
        <title>Venatorbacter sp. nov. a predator of Campylobacter and other Gram-negative bacteria.</title>
        <authorList>
            <person name="Saeedi A."/>
            <person name="Cummings N.J."/>
            <person name="Connerton I.F."/>
            <person name="Connerton P.L."/>
        </authorList>
    </citation>
    <scope>NUCLEOTIDE SEQUENCE [LARGE SCALE GENOMIC DNA]</scope>
    <source>
        <strain evidence="8">XL5</strain>
    </source>
</reference>
<feature type="transmembrane region" description="Helical" evidence="6">
    <location>
        <begin position="25"/>
        <end position="52"/>
    </location>
</feature>
<name>A0A9X7UW96_9GAMM</name>
<keyword evidence="9" id="KW-1185">Reference proteome</keyword>
<accession>A0A9X7UW96</accession>
<evidence type="ECO:0000256" key="3">
    <source>
        <dbReference type="ARBA" id="ARBA00022692"/>
    </source>
</evidence>
<evidence type="ECO:0000256" key="6">
    <source>
        <dbReference type="SAM" id="Phobius"/>
    </source>
</evidence>
<dbReference type="InterPro" id="IPR032816">
    <property type="entry name" value="VTT_dom"/>
</dbReference>
<feature type="transmembrane region" description="Helical" evidence="6">
    <location>
        <begin position="169"/>
        <end position="186"/>
    </location>
</feature>
<dbReference type="AlphaFoldDB" id="A0A9X7UW96"/>
<feature type="domain" description="VTT" evidence="7">
    <location>
        <begin position="45"/>
        <end position="153"/>
    </location>
</feature>
<keyword evidence="4 6" id="KW-1133">Transmembrane helix</keyword>
<evidence type="ECO:0000313" key="8">
    <source>
        <dbReference type="EMBL" id="QQD24065.1"/>
    </source>
</evidence>
<dbReference type="InterPro" id="IPR051311">
    <property type="entry name" value="DedA_domain"/>
</dbReference>
<evidence type="ECO:0000313" key="9">
    <source>
        <dbReference type="Proteomes" id="UP000596074"/>
    </source>
</evidence>
<gene>
    <name evidence="8" type="ORF">GJQ55_06045</name>
</gene>
<protein>
    <recommendedName>
        <fullName evidence="7">VTT domain-containing protein</fullName>
    </recommendedName>
</protein>
<keyword evidence="2" id="KW-1003">Cell membrane</keyword>
<organism evidence="8 9">
    <name type="scientific">Venatoribacter cucullus</name>
    <dbReference type="NCBI Taxonomy" id="2661630"/>
    <lineage>
        <taxon>Bacteria</taxon>
        <taxon>Pseudomonadati</taxon>
        <taxon>Pseudomonadota</taxon>
        <taxon>Gammaproteobacteria</taxon>
        <taxon>Oceanospirillales</taxon>
        <taxon>Oceanospirillaceae</taxon>
        <taxon>Venatoribacter</taxon>
    </lineage>
</organism>
<dbReference type="PANTHER" id="PTHR42709:SF6">
    <property type="entry name" value="UNDECAPRENYL PHOSPHATE TRANSPORTER A"/>
    <property type="match status" value="1"/>
</dbReference>
<dbReference type="EMBL" id="CP046056">
    <property type="protein sequence ID" value="QQD24065.1"/>
    <property type="molecule type" value="Genomic_DNA"/>
</dbReference>
<dbReference type="Pfam" id="PF09335">
    <property type="entry name" value="VTT_dom"/>
    <property type="match status" value="1"/>
</dbReference>
<keyword evidence="3 6" id="KW-0812">Transmembrane</keyword>